<evidence type="ECO:0000313" key="2">
    <source>
        <dbReference type="Proteomes" id="UP000297540"/>
    </source>
</evidence>
<name>A0A4Y8SJ37_9SPHI</name>
<dbReference type="AlphaFoldDB" id="A0A4Y8SJ37"/>
<sequence>MLHKKTVEPATLALLKELMVLDELKEFRLVGGTALSLLIGHRSSIDLDLFSDHPFNRDSIIDKLNENYASFQFQGITSARLFFTIINDVKVDFANPFEKFAYDYTVIDEIRFAAIEEIIALKLNAIAGRGAKKDFWDLHALLDIYSFEQMISFYHKRYPNNSLGMVAKSISYFAVADLQPDPYCFKNLQWENIKSNILTKFNTYIQNIN</sequence>
<reference evidence="1 2" key="1">
    <citation type="journal article" date="2017" name="Int. J. Syst. Evol. Microbiol.">
        <title>Mucilaginibacterpsychrotolerans sp. nov., isolated from peatlands.</title>
        <authorList>
            <person name="Deng Y."/>
            <person name="Shen L."/>
            <person name="Xu B."/>
            <person name="Liu Y."/>
            <person name="Gu Z."/>
            <person name="Liu H."/>
            <person name="Zhou Y."/>
        </authorList>
    </citation>
    <scope>NUCLEOTIDE SEQUENCE [LARGE SCALE GENOMIC DNA]</scope>
    <source>
        <strain evidence="1 2">NH7-4</strain>
    </source>
</reference>
<protein>
    <recommendedName>
        <fullName evidence="3">Nucleotidyl transferase AbiEii/AbiGii toxin family protein</fullName>
    </recommendedName>
</protein>
<organism evidence="1 2">
    <name type="scientific">Mucilaginibacter psychrotolerans</name>
    <dbReference type="NCBI Taxonomy" id="1524096"/>
    <lineage>
        <taxon>Bacteria</taxon>
        <taxon>Pseudomonadati</taxon>
        <taxon>Bacteroidota</taxon>
        <taxon>Sphingobacteriia</taxon>
        <taxon>Sphingobacteriales</taxon>
        <taxon>Sphingobacteriaceae</taxon>
        <taxon>Mucilaginibacter</taxon>
    </lineage>
</organism>
<gene>
    <name evidence="1" type="ORF">E2R66_05665</name>
</gene>
<dbReference type="EMBL" id="SOZE01000004">
    <property type="protein sequence ID" value="TFF39113.1"/>
    <property type="molecule type" value="Genomic_DNA"/>
</dbReference>
<dbReference type="InterPro" id="IPR014942">
    <property type="entry name" value="AbiEii"/>
</dbReference>
<accession>A0A4Y8SJ37</accession>
<comment type="caution">
    <text evidence="1">The sequence shown here is derived from an EMBL/GenBank/DDBJ whole genome shotgun (WGS) entry which is preliminary data.</text>
</comment>
<keyword evidence="2" id="KW-1185">Reference proteome</keyword>
<evidence type="ECO:0008006" key="3">
    <source>
        <dbReference type="Google" id="ProtNLM"/>
    </source>
</evidence>
<dbReference type="OrthoDB" id="9796281at2"/>
<dbReference type="Proteomes" id="UP000297540">
    <property type="component" value="Unassembled WGS sequence"/>
</dbReference>
<dbReference type="RefSeq" id="WP_133227972.1">
    <property type="nucleotide sequence ID" value="NZ_SOZE01000004.1"/>
</dbReference>
<proteinExistence type="predicted"/>
<evidence type="ECO:0000313" key="1">
    <source>
        <dbReference type="EMBL" id="TFF39113.1"/>
    </source>
</evidence>
<dbReference type="Pfam" id="PF08843">
    <property type="entry name" value="AbiEii"/>
    <property type="match status" value="1"/>
</dbReference>